<name>A0A6A6DVY7_9PEZI</name>
<reference evidence="2" key="1">
    <citation type="journal article" date="2020" name="Stud. Mycol.">
        <title>101 Dothideomycetes genomes: a test case for predicting lifestyles and emergence of pathogens.</title>
        <authorList>
            <person name="Haridas S."/>
            <person name="Albert R."/>
            <person name="Binder M."/>
            <person name="Bloem J."/>
            <person name="Labutti K."/>
            <person name="Salamov A."/>
            <person name="Andreopoulos B."/>
            <person name="Baker S."/>
            <person name="Barry K."/>
            <person name="Bills G."/>
            <person name="Bluhm B."/>
            <person name="Cannon C."/>
            <person name="Castanera R."/>
            <person name="Culley D."/>
            <person name="Daum C."/>
            <person name="Ezra D."/>
            <person name="Gonzalez J."/>
            <person name="Henrissat B."/>
            <person name="Kuo A."/>
            <person name="Liang C."/>
            <person name="Lipzen A."/>
            <person name="Lutzoni F."/>
            <person name="Magnuson J."/>
            <person name="Mondo S."/>
            <person name="Nolan M."/>
            <person name="Ohm R."/>
            <person name="Pangilinan J."/>
            <person name="Park H.-J."/>
            <person name="Ramirez L."/>
            <person name="Alfaro M."/>
            <person name="Sun H."/>
            <person name="Tritt A."/>
            <person name="Yoshinaga Y."/>
            <person name="Zwiers L.-H."/>
            <person name="Turgeon B."/>
            <person name="Goodwin S."/>
            <person name="Spatafora J."/>
            <person name="Crous P."/>
            <person name="Grigoriev I."/>
        </authorList>
    </citation>
    <scope>NUCLEOTIDE SEQUENCE</scope>
    <source>
        <strain evidence="2">CBS 207.26</strain>
    </source>
</reference>
<dbReference type="Proteomes" id="UP000800200">
    <property type="component" value="Unassembled WGS sequence"/>
</dbReference>
<sequence length="474" mass="54013">MPPKKRTIAEIDPNVPRTNRAAKKTHLEKGNASGETATTGKGKKATPSDANIDWDKALEQVNEDLASARKELSEARKHHENTIRARDNALAKIRNDYMESWKRRGQAEQKVRDQYRALDELLETLEENVKQVEKKKAAIQNKRRKQAAVAAAPDPEDAARQLEYITFPQPHWSLDPETSESKLKAIQKEAKKYDGKPAHDFPGYPFIISKAADKLLDKYNLETAKRDQDLFGMYIYNDFTGYGLQEVIENQLAAINSLMAKKPEPPAVTLWVQLSAFAHWLNTQELGPWMMMDDGERWNDTVAMIGIGILATLNALERANLLKRDSLIKDIGLVLSLLGSFVATCCDHVGEAPYISNSREVCWPYKIVAYAKAHDIEISGVHGIEKTFVEEYDDEDEANRWKRKECVDRWGWGTKWKHMLANYGNNGPYIIQGQRRLGGTFYDITQHSSAERKKHHFEGKDPLDPKNPLIRFEE</sequence>
<evidence type="ECO:0000256" key="1">
    <source>
        <dbReference type="SAM" id="MobiDB-lite"/>
    </source>
</evidence>
<evidence type="ECO:0000313" key="3">
    <source>
        <dbReference type="Proteomes" id="UP000800200"/>
    </source>
</evidence>
<dbReference type="OrthoDB" id="10037289at2759"/>
<proteinExistence type="predicted"/>
<feature type="region of interest" description="Disordered" evidence="1">
    <location>
        <begin position="1"/>
        <end position="57"/>
    </location>
</feature>
<feature type="region of interest" description="Disordered" evidence="1">
    <location>
        <begin position="451"/>
        <end position="474"/>
    </location>
</feature>
<protein>
    <submittedName>
        <fullName evidence="2">Uncharacterized protein</fullName>
    </submittedName>
</protein>
<evidence type="ECO:0000313" key="2">
    <source>
        <dbReference type="EMBL" id="KAF2182399.1"/>
    </source>
</evidence>
<organism evidence="2 3">
    <name type="scientific">Zopfia rhizophila CBS 207.26</name>
    <dbReference type="NCBI Taxonomy" id="1314779"/>
    <lineage>
        <taxon>Eukaryota</taxon>
        <taxon>Fungi</taxon>
        <taxon>Dikarya</taxon>
        <taxon>Ascomycota</taxon>
        <taxon>Pezizomycotina</taxon>
        <taxon>Dothideomycetes</taxon>
        <taxon>Dothideomycetes incertae sedis</taxon>
        <taxon>Zopfiaceae</taxon>
        <taxon>Zopfia</taxon>
    </lineage>
</organism>
<accession>A0A6A6DVY7</accession>
<gene>
    <name evidence="2" type="ORF">K469DRAFT_690860</name>
</gene>
<dbReference type="AlphaFoldDB" id="A0A6A6DVY7"/>
<dbReference type="EMBL" id="ML994648">
    <property type="protein sequence ID" value="KAF2182399.1"/>
    <property type="molecule type" value="Genomic_DNA"/>
</dbReference>
<keyword evidence="3" id="KW-1185">Reference proteome</keyword>